<protein>
    <submittedName>
        <fullName evidence="1">Putative ovule protein</fullName>
    </submittedName>
</protein>
<accession>A0A0V0GRU6</accession>
<reference evidence="1" key="1">
    <citation type="submission" date="2015-12" db="EMBL/GenBank/DDBJ databases">
        <title>Gene expression during late stages of embryo sac development: a critical building block for successful pollen-pistil interactions.</title>
        <authorList>
            <person name="Liu Y."/>
            <person name="Joly V."/>
            <person name="Sabar M."/>
            <person name="Matton D.P."/>
        </authorList>
    </citation>
    <scope>NUCLEOTIDE SEQUENCE</scope>
</reference>
<name>A0A0V0GRU6_SOLCH</name>
<organism evidence="1">
    <name type="scientific">Solanum chacoense</name>
    <name type="common">Chaco potato</name>
    <dbReference type="NCBI Taxonomy" id="4108"/>
    <lineage>
        <taxon>Eukaryota</taxon>
        <taxon>Viridiplantae</taxon>
        <taxon>Streptophyta</taxon>
        <taxon>Embryophyta</taxon>
        <taxon>Tracheophyta</taxon>
        <taxon>Spermatophyta</taxon>
        <taxon>Magnoliopsida</taxon>
        <taxon>eudicotyledons</taxon>
        <taxon>Gunneridae</taxon>
        <taxon>Pentapetalae</taxon>
        <taxon>asterids</taxon>
        <taxon>lamiids</taxon>
        <taxon>Solanales</taxon>
        <taxon>Solanaceae</taxon>
        <taxon>Solanoideae</taxon>
        <taxon>Solaneae</taxon>
        <taxon>Solanum</taxon>
    </lineage>
</organism>
<feature type="non-terminal residue" evidence="1">
    <location>
        <position position="1"/>
    </location>
</feature>
<evidence type="ECO:0000313" key="1">
    <source>
        <dbReference type="EMBL" id="JAP10375.1"/>
    </source>
</evidence>
<proteinExistence type="predicted"/>
<sequence length="92" mass="10515">RSLPHTFLYSFTRRTTRTQQFQRVLAVVYPIFGEEHQFQIAVPFVLSYPARSTNSNGDSSFLFLVNSFSLDFTLSSTIRGFQALSKIISNSQ</sequence>
<dbReference type="EMBL" id="GEDG01033229">
    <property type="protein sequence ID" value="JAP10375.1"/>
    <property type="molecule type" value="Transcribed_RNA"/>
</dbReference>
<dbReference type="AlphaFoldDB" id="A0A0V0GRU6"/>